<keyword evidence="2 6" id="KW-0812">Transmembrane</keyword>
<dbReference type="Pfam" id="PF04178">
    <property type="entry name" value="Got1"/>
    <property type="match status" value="1"/>
</dbReference>
<name>A0A397T2E3_9GLOM</name>
<comment type="subcellular location">
    <subcellularLocation>
        <location evidence="1">Membrane</location>
        <topology evidence="1">Multi-pass membrane protein</topology>
    </subcellularLocation>
</comment>
<dbReference type="EMBL" id="QKYT01000186">
    <property type="protein sequence ID" value="RIA90247.1"/>
    <property type="molecule type" value="Genomic_DNA"/>
</dbReference>
<reference evidence="7 8" key="1">
    <citation type="submission" date="2018-06" db="EMBL/GenBank/DDBJ databases">
        <title>Comparative genomics reveals the genomic features of Rhizophagus irregularis, R. cerebriforme, R. diaphanum and Gigaspora rosea, and their symbiotic lifestyle signature.</title>
        <authorList>
            <person name="Morin E."/>
            <person name="San Clemente H."/>
            <person name="Chen E.C.H."/>
            <person name="De La Providencia I."/>
            <person name="Hainaut M."/>
            <person name="Kuo A."/>
            <person name="Kohler A."/>
            <person name="Murat C."/>
            <person name="Tang N."/>
            <person name="Roy S."/>
            <person name="Loubradou J."/>
            <person name="Henrissat B."/>
            <person name="Grigoriev I.V."/>
            <person name="Corradi N."/>
            <person name="Roux C."/>
            <person name="Martin F.M."/>
        </authorList>
    </citation>
    <scope>NUCLEOTIDE SEQUENCE [LARGE SCALE GENOMIC DNA]</scope>
    <source>
        <strain evidence="7 8">DAOM 227022</strain>
    </source>
</reference>
<evidence type="ECO:0000256" key="4">
    <source>
        <dbReference type="ARBA" id="ARBA00023136"/>
    </source>
</evidence>
<evidence type="ECO:0000256" key="3">
    <source>
        <dbReference type="ARBA" id="ARBA00022989"/>
    </source>
</evidence>
<comment type="caution">
    <text evidence="7">The sequence shown here is derived from an EMBL/GenBank/DDBJ whole genome shotgun (WGS) entry which is preliminary data.</text>
</comment>
<dbReference type="PROSITE" id="PS51257">
    <property type="entry name" value="PROKAR_LIPOPROTEIN"/>
    <property type="match status" value="1"/>
</dbReference>
<feature type="coiled-coil region" evidence="5">
    <location>
        <begin position="134"/>
        <end position="161"/>
    </location>
</feature>
<dbReference type="STRING" id="658196.A0A397T2E3"/>
<dbReference type="GO" id="GO:0005737">
    <property type="term" value="C:cytoplasm"/>
    <property type="evidence" value="ECO:0007669"/>
    <property type="project" value="UniProtKB-ARBA"/>
</dbReference>
<evidence type="ECO:0000256" key="1">
    <source>
        <dbReference type="ARBA" id="ARBA00004141"/>
    </source>
</evidence>
<evidence type="ECO:0000313" key="7">
    <source>
        <dbReference type="EMBL" id="RIA90247.1"/>
    </source>
</evidence>
<feature type="transmembrane region" description="Helical" evidence="6">
    <location>
        <begin position="85"/>
        <end position="104"/>
    </location>
</feature>
<protein>
    <submittedName>
        <fullName evidence="7">Uncharacterized protein</fullName>
    </submittedName>
</protein>
<evidence type="ECO:0000256" key="6">
    <source>
        <dbReference type="SAM" id="Phobius"/>
    </source>
</evidence>
<dbReference type="GO" id="GO:0016020">
    <property type="term" value="C:membrane"/>
    <property type="evidence" value="ECO:0007669"/>
    <property type="project" value="UniProtKB-SubCell"/>
</dbReference>
<keyword evidence="5" id="KW-0175">Coiled coil</keyword>
<feature type="transmembrane region" description="Helical" evidence="6">
    <location>
        <begin position="12"/>
        <end position="33"/>
    </location>
</feature>
<feature type="transmembrane region" description="Helical" evidence="6">
    <location>
        <begin position="45"/>
        <end position="64"/>
    </location>
</feature>
<dbReference type="InterPro" id="IPR007305">
    <property type="entry name" value="Vesicle_transpt_Got1/SFT2"/>
</dbReference>
<keyword evidence="3 6" id="KW-1133">Transmembrane helix</keyword>
<dbReference type="GO" id="GO:0016192">
    <property type="term" value="P:vesicle-mediated transport"/>
    <property type="evidence" value="ECO:0007669"/>
    <property type="project" value="InterPro"/>
</dbReference>
<dbReference type="Proteomes" id="UP000265703">
    <property type="component" value="Unassembled WGS sequence"/>
</dbReference>
<evidence type="ECO:0000313" key="8">
    <source>
        <dbReference type="Proteomes" id="UP000265703"/>
    </source>
</evidence>
<dbReference type="OrthoDB" id="2315880at2759"/>
<gene>
    <name evidence="7" type="ORF">C1645_823565</name>
</gene>
<feature type="transmembrane region" description="Helical" evidence="6">
    <location>
        <begin position="110"/>
        <end position="131"/>
    </location>
</feature>
<dbReference type="GO" id="GO:0012505">
    <property type="term" value="C:endomembrane system"/>
    <property type="evidence" value="ECO:0007669"/>
    <property type="project" value="UniProtKB-ARBA"/>
</dbReference>
<sequence>MSATKTQLFRFGICFVGFATSILVVACFVMSNLHKFLLDISITSYAVLYTIGNILFFVSIRFLVLFEIETSDKEERKSFFSNVSWLVVVIYLTLAATLVIVFTLEDDNLCIILCIFQLMTLFWYCGGYILWDICKKANETYKKAKDAYKKAEEAYEKANELVV</sequence>
<evidence type="ECO:0000256" key="5">
    <source>
        <dbReference type="SAM" id="Coils"/>
    </source>
</evidence>
<organism evidence="7 8">
    <name type="scientific">Glomus cerebriforme</name>
    <dbReference type="NCBI Taxonomy" id="658196"/>
    <lineage>
        <taxon>Eukaryota</taxon>
        <taxon>Fungi</taxon>
        <taxon>Fungi incertae sedis</taxon>
        <taxon>Mucoromycota</taxon>
        <taxon>Glomeromycotina</taxon>
        <taxon>Glomeromycetes</taxon>
        <taxon>Glomerales</taxon>
        <taxon>Glomeraceae</taxon>
        <taxon>Glomus</taxon>
    </lineage>
</organism>
<accession>A0A397T2E3</accession>
<keyword evidence="4 6" id="KW-0472">Membrane</keyword>
<proteinExistence type="predicted"/>
<dbReference type="AlphaFoldDB" id="A0A397T2E3"/>
<evidence type="ECO:0000256" key="2">
    <source>
        <dbReference type="ARBA" id="ARBA00022692"/>
    </source>
</evidence>
<keyword evidence="8" id="KW-1185">Reference proteome</keyword>